<evidence type="ECO:0000313" key="6">
    <source>
        <dbReference type="Proteomes" id="UP000325295"/>
    </source>
</evidence>
<evidence type="ECO:0000256" key="1">
    <source>
        <dbReference type="ARBA" id="ARBA00023015"/>
    </source>
</evidence>
<dbReference type="InterPro" id="IPR011991">
    <property type="entry name" value="ArsR-like_HTH"/>
</dbReference>
<evidence type="ECO:0000259" key="4">
    <source>
        <dbReference type="PROSITE" id="PS50995"/>
    </source>
</evidence>
<dbReference type="OrthoDB" id="1551170at2"/>
<dbReference type="CDD" id="cd00090">
    <property type="entry name" value="HTH_ARSR"/>
    <property type="match status" value="1"/>
</dbReference>
<dbReference type="EMBL" id="CP043939">
    <property type="protein sequence ID" value="QER67893.1"/>
    <property type="molecule type" value="Genomic_DNA"/>
</dbReference>
<dbReference type="PROSITE" id="PS50995">
    <property type="entry name" value="HTH_MARR_2"/>
    <property type="match status" value="1"/>
</dbReference>
<reference evidence="5 6" key="1">
    <citation type="submission" date="2019-09" db="EMBL/GenBank/DDBJ databases">
        <title>Complete Genome Sequence of Lactobacillus nenjiangensis SH-Y15, isolated from sauerkraut.</title>
        <authorList>
            <person name="Yang H."/>
        </authorList>
    </citation>
    <scope>NUCLEOTIDE SEQUENCE [LARGE SCALE GENOMIC DNA]</scope>
    <source>
        <strain evidence="5 6">SH-Y15</strain>
    </source>
</reference>
<keyword evidence="1" id="KW-0805">Transcription regulation</keyword>
<keyword evidence="6" id="KW-1185">Reference proteome</keyword>
<dbReference type="InterPro" id="IPR036390">
    <property type="entry name" value="WH_DNA-bd_sf"/>
</dbReference>
<dbReference type="InterPro" id="IPR036388">
    <property type="entry name" value="WH-like_DNA-bd_sf"/>
</dbReference>
<dbReference type="Gene3D" id="1.10.10.10">
    <property type="entry name" value="Winged helix-like DNA-binding domain superfamily/Winged helix DNA-binding domain"/>
    <property type="match status" value="1"/>
</dbReference>
<evidence type="ECO:0000313" key="5">
    <source>
        <dbReference type="EMBL" id="QER67893.1"/>
    </source>
</evidence>
<keyword evidence="2" id="KW-0238">DNA-binding</keyword>
<gene>
    <name evidence="5" type="ORF">F0161_08565</name>
</gene>
<dbReference type="GO" id="GO:0003700">
    <property type="term" value="F:DNA-binding transcription factor activity"/>
    <property type="evidence" value="ECO:0007669"/>
    <property type="project" value="InterPro"/>
</dbReference>
<dbReference type="SUPFAM" id="SSF46785">
    <property type="entry name" value="Winged helix' DNA-binding domain"/>
    <property type="match status" value="1"/>
</dbReference>
<protein>
    <submittedName>
        <fullName evidence="5">MarR family transcriptional regulator</fullName>
    </submittedName>
</protein>
<name>A0A5P1X2Z6_9LACO</name>
<evidence type="ECO:0000256" key="2">
    <source>
        <dbReference type="ARBA" id="ARBA00023125"/>
    </source>
</evidence>
<dbReference type="AlphaFoldDB" id="A0A5P1X2Z6"/>
<keyword evidence="3" id="KW-0804">Transcription</keyword>
<dbReference type="KEGG" id="lnn:F0161_08565"/>
<organism evidence="5 6">
    <name type="scientific">Paucilactobacillus nenjiangensis</name>
    <dbReference type="NCBI Taxonomy" id="1296540"/>
    <lineage>
        <taxon>Bacteria</taxon>
        <taxon>Bacillati</taxon>
        <taxon>Bacillota</taxon>
        <taxon>Bacilli</taxon>
        <taxon>Lactobacillales</taxon>
        <taxon>Lactobacillaceae</taxon>
        <taxon>Paucilactobacillus</taxon>
    </lineage>
</organism>
<feature type="domain" description="HTH marR-type" evidence="4">
    <location>
        <begin position="1"/>
        <end position="151"/>
    </location>
</feature>
<dbReference type="PRINTS" id="PR00598">
    <property type="entry name" value="HTHMARR"/>
</dbReference>
<dbReference type="Proteomes" id="UP000325295">
    <property type="component" value="Chromosome"/>
</dbReference>
<sequence>MYNQLMEVTHTMNQPQFSDCLYFASARLNRYIAKIGDTKFKQIGLSSSSAFVLMCIADNPAINPSEIADELYLDRSTITRFLDKLEVQGFITRVSDGRSVKINVTPTGHKLIPAIANVWDDLNQTYADLLGADTEKNFRATLNQHFANLTN</sequence>
<dbReference type="SMART" id="SM00347">
    <property type="entry name" value="HTH_MARR"/>
    <property type="match status" value="1"/>
</dbReference>
<dbReference type="InterPro" id="IPR000835">
    <property type="entry name" value="HTH_MarR-typ"/>
</dbReference>
<dbReference type="PANTHER" id="PTHR42756">
    <property type="entry name" value="TRANSCRIPTIONAL REGULATOR, MARR"/>
    <property type="match status" value="1"/>
</dbReference>
<accession>A0A5P1X2Z6</accession>
<dbReference type="Pfam" id="PF01047">
    <property type="entry name" value="MarR"/>
    <property type="match status" value="1"/>
</dbReference>
<proteinExistence type="predicted"/>
<dbReference type="GO" id="GO:0003677">
    <property type="term" value="F:DNA binding"/>
    <property type="evidence" value="ECO:0007669"/>
    <property type="project" value="UniProtKB-KW"/>
</dbReference>
<evidence type="ECO:0000256" key="3">
    <source>
        <dbReference type="ARBA" id="ARBA00023163"/>
    </source>
</evidence>
<dbReference type="PANTHER" id="PTHR42756:SF1">
    <property type="entry name" value="TRANSCRIPTIONAL REPRESSOR OF EMRAB OPERON"/>
    <property type="match status" value="1"/>
</dbReference>